<organism evidence="2 3">
    <name type="scientific">Gadus morhua</name>
    <name type="common">Atlantic cod</name>
    <dbReference type="NCBI Taxonomy" id="8049"/>
    <lineage>
        <taxon>Eukaryota</taxon>
        <taxon>Metazoa</taxon>
        <taxon>Chordata</taxon>
        <taxon>Craniata</taxon>
        <taxon>Vertebrata</taxon>
        <taxon>Euteleostomi</taxon>
        <taxon>Actinopterygii</taxon>
        <taxon>Neopterygii</taxon>
        <taxon>Teleostei</taxon>
        <taxon>Neoteleostei</taxon>
        <taxon>Acanthomorphata</taxon>
        <taxon>Zeiogadaria</taxon>
        <taxon>Gadariae</taxon>
        <taxon>Gadiformes</taxon>
        <taxon>Gadoidei</taxon>
        <taxon>Gadidae</taxon>
        <taxon>Gadus</taxon>
    </lineage>
</organism>
<dbReference type="PANTHER" id="PTHR15570:SF2">
    <property type="entry name" value="G0_G1 SWITCH PROTEIN 2"/>
    <property type="match status" value="1"/>
</dbReference>
<dbReference type="GeneTree" id="ENSGT00940000171293"/>
<dbReference type="InterPro" id="IPR016821">
    <property type="entry name" value="G0S2"/>
</dbReference>
<evidence type="ECO:0000256" key="1">
    <source>
        <dbReference type="SAM" id="Phobius"/>
    </source>
</evidence>
<feature type="transmembrane region" description="Helical" evidence="1">
    <location>
        <begin position="26"/>
        <end position="47"/>
    </location>
</feature>
<protein>
    <recommendedName>
        <fullName evidence="4">G0/G1 switch protein 2</fullName>
    </recommendedName>
</protein>
<evidence type="ECO:0000313" key="3">
    <source>
        <dbReference type="Proteomes" id="UP000694546"/>
    </source>
</evidence>
<sequence length="109" mass="12073">METVQELVPFVREMLSQKPNRGMLKVYLLGTVVAVVGTVVGTVVGLVDTVCHPFSGEGPDDAEMAMLMLGESRRRTIAGLPVKRRGREQQEESRYCNFSIGINICFDKI</sequence>
<keyword evidence="3" id="KW-1185">Reference proteome</keyword>
<dbReference type="PANTHER" id="PTHR15570">
    <property type="entry name" value="G0/G1 SWITCH PROTEIN 2"/>
    <property type="match status" value="1"/>
</dbReference>
<keyword evidence="1" id="KW-0472">Membrane</keyword>
<reference evidence="2" key="2">
    <citation type="submission" date="2025-09" db="UniProtKB">
        <authorList>
            <consortium name="Ensembl"/>
        </authorList>
    </citation>
    <scope>IDENTIFICATION</scope>
</reference>
<dbReference type="OMA" id="QEESRYC"/>
<dbReference type="Pfam" id="PF15103">
    <property type="entry name" value="G0-G1_switch_2"/>
    <property type="match status" value="1"/>
</dbReference>
<evidence type="ECO:0000313" key="2">
    <source>
        <dbReference type="Ensembl" id="ENSGMOP00000014080.2"/>
    </source>
</evidence>
<name>A0A8C5F7W8_GADMO</name>
<evidence type="ECO:0008006" key="4">
    <source>
        <dbReference type="Google" id="ProtNLM"/>
    </source>
</evidence>
<reference evidence="2" key="1">
    <citation type="submission" date="2025-08" db="UniProtKB">
        <authorList>
            <consortium name="Ensembl"/>
        </authorList>
    </citation>
    <scope>IDENTIFICATION</scope>
</reference>
<proteinExistence type="predicted"/>
<dbReference type="AlphaFoldDB" id="A0A8C5F7W8"/>
<keyword evidence="1" id="KW-0812">Transmembrane</keyword>
<dbReference type="Proteomes" id="UP000694546">
    <property type="component" value="Chromosome 13"/>
</dbReference>
<accession>A0A8C5F7W8</accession>
<keyword evidence="1" id="KW-1133">Transmembrane helix</keyword>
<dbReference type="Ensembl" id="ENSGMOT00000014443.2">
    <property type="protein sequence ID" value="ENSGMOP00000014080.2"/>
    <property type="gene ID" value="ENSGMOG00000013167.2"/>
</dbReference>